<accession>A0ABS8W631</accession>
<comment type="caution">
    <text evidence="1">The sequence shown here is derived from an EMBL/GenBank/DDBJ whole genome shotgun (WGS) entry which is preliminary data.</text>
</comment>
<name>A0ABS8W631_9GAMM</name>
<organism evidence="1 2">
    <name type="scientific">Motilimonas cestriensis</name>
    <dbReference type="NCBI Taxonomy" id="2742685"/>
    <lineage>
        <taxon>Bacteria</taxon>
        <taxon>Pseudomonadati</taxon>
        <taxon>Pseudomonadota</taxon>
        <taxon>Gammaproteobacteria</taxon>
        <taxon>Alteromonadales</taxon>
        <taxon>Alteromonadales genera incertae sedis</taxon>
        <taxon>Motilimonas</taxon>
    </lineage>
</organism>
<keyword evidence="2" id="KW-1185">Reference proteome</keyword>
<evidence type="ECO:0000313" key="2">
    <source>
        <dbReference type="Proteomes" id="UP001201273"/>
    </source>
</evidence>
<evidence type="ECO:0000313" key="1">
    <source>
        <dbReference type="EMBL" id="MCE2594444.1"/>
    </source>
</evidence>
<dbReference type="InterPro" id="IPR021710">
    <property type="entry name" value="DUF3293"/>
</dbReference>
<protein>
    <submittedName>
        <fullName evidence="1">DUF3293 domain-containing protein</fullName>
    </submittedName>
</protein>
<reference evidence="1 2" key="1">
    <citation type="journal article" date="2022" name="Environ. Microbiol. Rep.">
        <title>Eco-phylogenetic analyses reveal divergent evolution of vitamin B12 metabolism in the marine bacterial family 'Psychromonadaceae'.</title>
        <authorList>
            <person name="Jin X."/>
            <person name="Yang Y."/>
            <person name="Cao H."/>
            <person name="Gao B."/>
            <person name="Zhao Z."/>
        </authorList>
    </citation>
    <scope>NUCLEOTIDE SEQUENCE [LARGE SCALE GENOMIC DNA]</scope>
    <source>
        <strain evidence="1 2">MKS20</strain>
    </source>
</reference>
<gene>
    <name evidence="1" type="ORF">K6Y31_06425</name>
</gene>
<dbReference type="Pfam" id="PF11697">
    <property type="entry name" value="DUF3293"/>
    <property type="match status" value="1"/>
</dbReference>
<dbReference type="RefSeq" id="WP_233051984.1">
    <property type="nucleotide sequence ID" value="NZ_JAIMJA010000005.1"/>
</dbReference>
<dbReference type="EMBL" id="JAIMJA010000005">
    <property type="protein sequence ID" value="MCE2594444.1"/>
    <property type="molecule type" value="Genomic_DNA"/>
</dbReference>
<dbReference type="Proteomes" id="UP001201273">
    <property type="component" value="Unassembled WGS sequence"/>
</dbReference>
<proteinExistence type="predicted"/>
<sequence>MSKLQHSLWFAYQQTHFKWHQLKLSASNFVIVTAYNSKGIVQSRYANHVAHRELLRYLRIHRKVFSCLSGMSVDGAHVELSVAVACSVKEGKAIALKFKQNAMYWVNDDQLYLQSVLMDRGQIHLGAFSLRCLTS</sequence>